<dbReference type="GO" id="GO:0005509">
    <property type="term" value="F:calcium ion binding"/>
    <property type="evidence" value="ECO:0007669"/>
    <property type="project" value="UniProtKB-ARBA"/>
</dbReference>
<dbReference type="SMART" id="SM00065">
    <property type="entry name" value="GAF"/>
    <property type="match status" value="1"/>
</dbReference>
<keyword evidence="7 11" id="KW-0418">Kinase</keyword>
<dbReference type="FunFam" id="3.30.565.10:FF:000006">
    <property type="entry name" value="Sensor histidine kinase WalK"/>
    <property type="match status" value="1"/>
</dbReference>
<evidence type="ECO:0000256" key="7">
    <source>
        <dbReference type="ARBA" id="ARBA00022777"/>
    </source>
</evidence>
<dbReference type="InterPro" id="IPR036890">
    <property type="entry name" value="HATPase_C_sf"/>
</dbReference>
<dbReference type="InterPro" id="IPR003018">
    <property type="entry name" value="GAF"/>
</dbReference>
<evidence type="ECO:0000256" key="8">
    <source>
        <dbReference type="ARBA" id="ARBA00023012"/>
    </source>
</evidence>
<keyword evidence="8" id="KW-0902">Two-component regulatory system</keyword>
<dbReference type="PANTHER" id="PTHR43711:SF1">
    <property type="entry name" value="HISTIDINE KINASE 1"/>
    <property type="match status" value="1"/>
</dbReference>
<dbReference type="Proteomes" id="UP000281738">
    <property type="component" value="Unassembled WGS sequence"/>
</dbReference>
<evidence type="ECO:0000256" key="9">
    <source>
        <dbReference type="ARBA" id="ARBA00023136"/>
    </source>
</evidence>
<dbReference type="PANTHER" id="PTHR43711">
    <property type="entry name" value="TWO-COMPONENT HISTIDINE KINASE"/>
    <property type="match status" value="1"/>
</dbReference>
<dbReference type="EMBL" id="RKHO01000001">
    <property type="protein sequence ID" value="ROR92003.1"/>
    <property type="molecule type" value="Genomic_DNA"/>
</dbReference>
<dbReference type="InterPro" id="IPR003594">
    <property type="entry name" value="HATPase_dom"/>
</dbReference>
<keyword evidence="12" id="KW-1185">Reference proteome</keyword>
<organism evidence="11 12">
    <name type="scientific">Nocardioides aurantiacus</name>
    <dbReference type="NCBI Taxonomy" id="86796"/>
    <lineage>
        <taxon>Bacteria</taxon>
        <taxon>Bacillati</taxon>
        <taxon>Actinomycetota</taxon>
        <taxon>Actinomycetes</taxon>
        <taxon>Propionibacteriales</taxon>
        <taxon>Nocardioidaceae</taxon>
        <taxon>Nocardioides</taxon>
    </lineage>
</organism>
<evidence type="ECO:0000313" key="12">
    <source>
        <dbReference type="Proteomes" id="UP000281738"/>
    </source>
</evidence>
<dbReference type="Gene3D" id="3.30.565.10">
    <property type="entry name" value="Histidine kinase-like ATPase, C-terminal domain"/>
    <property type="match status" value="1"/>
</dbReference>
<dbReference type="InterPro" id="IPR036097">
    <property type="entry name" value="HisK_dim/P_sf"/>
</dbReference>
<dbReference type="InterPro" id="IPR050736">
    <property type="entry name" value="Sensor_HK_Regulatory"/>
</dbReference>
<comment type="subcellular location">
    <subcellularLocation>
        <location evidence="3">Cell membrane</location>
    </subcellularLocation>
</comment>
<keyword evidence="5" id="KW-0597">Phosphoprotein</keyword>
<dbReference type="Pfam" id="PF00512">
    <property type="entry name" value="HisKA"/>
    <property type="match status" value="1"/>
</dbReference>
<evidence type="ECO:0000256" key="5">
    <source>
        <dbReference type="ARBA" id="ARBA00022553"/>
    </source>
</evidence>
<dbReference type="RefSeq" id="WP_148077105.1">
    <property type="nucleotide sequence ID" value="NZ_RKHO01000001.1"/>
</dbReference>
<dbReference type="SUPFAM" id="SSF55874">
    <property type="entry name" value="ATPase domain of HSP90 chaperone/DNA topoisomerase II/histidine kinase"/>
    <property type="match status" value="1"/>
</dbReference>
<dbReference type="PRINTS" id="PR00344">
    <property type="entry name" value="BCTRLSENSOR"/>
</dbReference>
<dbReference type="AlphaFoldDB" id="A0A3N2CX08"/>
<evidence type="ECO:0000256" key="2">
    <source>
        <dbReference type="ARBA" id="ARBA00001968"/>
    </source>
</evidence>
<dbReference type="CDD" id="cd00082">
    <property type="entry name" value="HisKA"/>
    <property type="match status" value="1"/>
</dbReference>
<accession>A0A3N2CX08</accession>
<dbReference type="InterPro" id="IPR005467">
    <property type="entry name" value="His_kinase_dom"/>
</dbReference>
<feature type="domain" description="Histidine kinase" evidence="10">
    <location>
        <begin position="257"/>
        <end position="476"/>
    </location>
</feature>
<comment type="catalytic activity">
    <reaction evidence="1">
        <text>ATP + protein L-histidine = ADP + protein N-phospho-L-histidine.</text>
        <dbReference type="EC" id="2.7.13.3"/>
    </reaction>
</comment>
<dbReference type="GO" id="GO:0005886">
    <property type="term" value="C:plasma membrane"/>
    <property type="evidence" value="ECO:0007669"/>
    <property type="project" value="UniProtKB-SubCell"/>
</dbReference>
<comment type="caution">
    <text evidence="11">The sequence shown here is derived from an EMBL/GenBank/DDBJ whole genome shotgun (WGS) entry which is preliminary data.</text>
</comment>
<protein>
    <recommendedName>
        <fullName evidence="4">histidine kinase</fullName>
        <ecNumber evidence="4">2.7.13.3</ecNumber>
    </recommendedName>
</protein>
<evidence type="ECO:0000313" key="11">
    <source>
        <dbReference type="EMBL" id="ROR92003.1"/>
    </source>
</evidence>
<dbReference type="PROSITE" id="PS50109">
    <property type="entry name" value="HIS_KIN"/>
    <property type="match status" value="1"/>
</dbReference>
<dbReference type="Gene3D" id="3.30.450.40">
    <property type="match status" value="1"/>
</dbReference>
<proteinExistence type="predicted"/>
<dbReference type="Pfam" id="PF01590">
    <property type="entry name" value="GAF"/>
    <property type="match status" value="1"/>
</dbReference>
<keyword evidence="6" id="KW-0808">Transferase</keyword>
<dbReference type="InterPro" id="IPR004358">
    <property type="entry name" value="Sig_transdc_His_kin-like_C"/>
</dbReference>
<reference evidence="11 12" key="1">
    <citation type="submission" date="2018-11" db="EMBL/GenBank/DDBJ databases">
        <title>Sequencing the genomes of 1000 actinobacteria strains.</title>
        <authorList>
            <person name="Klenk H.-P."/>
        </authorList>
    </citation>
    <scope>NUCLEOTIDE SEQUENCE [LARGE SCALE GENOMIC DNA]</scope>
    <source>
        <strain evidence="11 12">DSM 12652</strain>
    </source>
</reference>
<dbReference type="EC" id="2.7.13.3" evidence="4"/>
<dbReference type="SUPFAM" id="SSF47384">
    <property type="entry name" value="Homodimeric domain of signal transducing histidine kinase"/>
    <property type="match status" value="1"/>
</dbReference>
<evidence type="ECO:0000256" key="1">
    <source>
        <dbReference type="ARBA" id="ARBA00000085"/>
    </source>
</evidence>
<evidence type="ECO:0000256" key="4">
    <source>
        <dbReference type="ARBA" id="ARBA00012438"/>
    </source>
</evidence>
<evidence type="ECO:0000259" key="10">
    <source>
        <dbReference type="PROSITE" id="PS50109"/>
    </source>
</evidence>
<dbReference type="OrthoDB" id="9810730at2"/>
<sequence>MELLSSETSGSADPVTEVRRLRRQLRREQARRQAAESIGERATADLYDSVRELRSAQAELLEKADQDRVVTELARALRQDFDSAQVVNRAAESVGQATMVDRCDVLLVDADRYSAVRGSWTGSDEAADLPQPSSFVDLPEPLTSLLLEAAQQLVPLQVAHVEQDDRLDEAGAAEVVAALGVLALAAVPIAVGDEVVGWLLLSSIRPRGWQPREIAICQGVSHDLVASLVQVQAFEQQRESVRRLEDLDRAKDAFISTVSHELRTPLTSIVGYLEMMSEGGMGDLSEDVSQGITIIERNVGRLRSLVEDLLALSAYDAEQVNLDLRPLDLALVVADCQQTLAPATHAKQLELALVTEAALPAVVGDRTQLERVVLNLLNNAVKFSHDGGSVTVRLNLEDEQVVMRVVDRGIGIPLAEQDRLFSRFFRSSLSVADEIQGTGLGLALVQSVVEWHDGTVEIESAEGEGTTVVVRLPRAG</sequence>
<dbReference type="Gene3D" id="1.10.287.130">
    <property type="match status" value="1"/>
</dbReference>
<name>A0A3N2CX08_9ACTN</name>
<evidence type="ECO:0000256" key="3">
    <source>
        <dbReference type="ARBA" id="ARBA00004236"/>
    </source>
</evidence>
<keyword evidence="9" id="KW-0472">Membrane</keyword>
<dbReference type="SMART" id="SM00388">
    <property type="entry name" value="HisKA"/>
    <property type="match status" value="1"/>
</dbReference>
<dbReference type="SUPFAM" id="SSF55781">
    <property type="entry name" value="GAF domain-like"/>
    <property type="match status" value="1"/>
</dbReference>
<dbReference type="Pfam" id="PF02518">
    <property type="entry name" value="HATPase_c"/>
    <property type="match status" value="1"/>
</dbReference>
<gene>
    <name evidence="11" type="ORF">EDD33_2884</name>
</gene>
<dbReference type="GO" id="GO:0000155">
    <property type="term" value="F:phosphorelay sensor kinase activity"/>
    <property type="evidence" value="ECO:0007669"/>
    <property type="project" value="InterPro"/>
</dbReference>
<dbReference type="SMART" id="SM00387">
    <property type="entry name" value="HATPase_c"/>
    <property type="match status" value="1"/>
</dbReference>
<dbReference type="InterPro" id="IPR029016">
    <property type="entry name" value="GAF-like_dom_sf"/>
</dbReference>
<evidence type="ECO:0000256" key="6">
    <source>
        <dbReference type="ARBA" id="ARBA00022679"/>
    </source>
</evidence>
<comment type="cofactor">
    <cofactor evidence="2">
        <name>a divalent metal cation</name>
        <dbReference type="ChEBI" id="CHEBI:60240"/>
    </cofactor>
</comment>
<dbReference type="FunFam" id="1.10.287.130:FF:000001">
    <property type="entry name" value="Two-component sensor histidine kinase"/>
    <property type="match status" value="1"/>
</dbReference>
<dbReference type="InterPro" id="IPR003661">
    <property type="entry name" value="HisK_dim/P_dom"/>
</dbReference>